<dbReference type="NCBIfam" id="TIGR04315">
    <property type="entry name" value="octaheme_Shew"/>
    <property type="match status" value="1"/>
</dbReference>
<dbReference type="InterPro" id="IPR024673">
    <property type="entry name" value="Octahem_Cyt_c"/>
</dbReference>
<dbReference type="CDD" id="cd08168">
    <property type="entry name" value="Cytochrom_C3"/>
    <property type="match status" value="1"/>
</dbReference>
<accession>A0A1W2DG02</accession>
<protein>
    <submittedName>
        <fullName evidence="1">Octaheme c-type cytochrome, tetrathionate reductase family</fullName>
    </submittedName>
</protein>
<proteinExistence type="predicted"/>
<dbReference type="PIRSF" id="PIRSF039014">
    <property type="entry name" value="OTR_cyc"/>
    <property type="match status" value="1"/>
</dbReference>
<reference evidence="1 2" key="1">
    <citation type="submission" date="2017-04" db="EMBL/GenBank/DDBJ databases">
        <authorList>
            <person name="Afonso C.L."/>
            <person name="Miller P.J."/>
            <person name="Scott M.A."/>
            <person name="Spackman E."/>
            <person name="Goraichik I."/>
            <person name="Dimitrov K.M."/>
            <person name="Suarez D.L."/>
            <person name="Swayne D.E."/>
        </authorList>
    </citation>
    <scope>NUCLEOTIDE SEQUENCE [LARGE SCALE GENOMIC DNA]</scope>
    <source>
        <strain evidence="1 2">DSM 3385</strain>
    </source>
</reference>
<dbReference type="InterPro" id="IPR036280">
    <property type="entry name" value="Multihaem_cyt_sf"/>
</dbReference>
<dbReference type="STRING" id="1121400.SAMN02746065_11758"/>
<dbReference type="Pfam" id="PF11783">
    <property type="entry name" value="Cytochrome_cB"/>
    <property type="match status" value="1"/>
</dbReference>
<organism evidence="1 2">
    <name type="scientific">Desulfocicer vacuolatum DSM 3385</name>
    <dbReference type="NCBI Taxonomy" id="1121400"/>
    <lineage>
        <taxon>Bacteria</taxon>
        <taxon>Pseudomonadati</taxon>
        <taxon>Thermodesulfobacteriota</taxon>
        <taxon>Desulfobacteria</taxon>
        <taxon>Desulfobacterales</taxon>
        <taxon>Desulfobacteraceae</taxon>
        <taxon>Desulfocicer</taxon>
    </lineage>
</organism>
<evidence type="ECO:0000313" key="1">
    <source>
        <dbReference type="EMBL" id="SMC96214.1"/>
    </source>
</evidence>
<name>A0A1W2DG02_9BACT</name>
<evidence type="ECO:0000313" key="2">
    <source>
        <dbReference type="Proteomes" id="UP000192418"/>
    </source>
</evidence>
<dbReference type="Proteomes" id="UP000192418">
    <property type="component" value="Unassembled WGS sequence"/>
</dbReference>
<sequence>MDCLVCHDTTGTYKKAPPGAGMPAKDVDLKFVAQNVGHSSRASCGSCHFNGGGGDAIKHADLSRQLLTPDRNCDVHMGGYDFSCAECHKTRNHKIAGRSSSVPASEGAVSCRDCHSDTPHYCGSLLDHHLNKHCKTIDCNTCHSPVYAKCKPTKTWWDWSKAGDKKRKPKKDKYGQPDYHWKKGEFKWKESPKPTYAWYDGYMERVLMGQKVDIHAPVINLTDPVGSIKDPSSKITPFKIMKGVQAVDAENDYFLIPHLFPRNKEDKTAYWKNLDWEKAFTDGMQAVNLDYSGTFKWVETWMYWRLEHEVMPANMALSCVQCHESLKEEKTCNRCHQDNRDVDFKAIAQKGTDFSFMMSKGRDVSHLKDTTDYIDFKALGYEGDPIIHGGRFKKLPMGYGDKMPRE</sequence>
<dbReference type="EMBL" id="FWXY01000017">
    <property type="protein sequence ID" value="SMC96214.1"/>
    <property type="molecule type" value="Genomic_DNA"/>
</dbReference>
<keyword evidence="2" id="KW-1185">Reference proteome</keyword>
<gene>
    <name evidence="1" type="ORF">SAMN02746065_11758</name>
</gene>
<dbReference type="AlphaFoldDB" id="A0A1W2DG02"/>
<dbReference type="SUPFAM" id="SSF48695">
    <property type="entry name" value="Multiheme cytochromes"/>
    <property type="match status" value="1"/>
</dbReference>